<dbReference type="Pfam" id="PF01082">
    <property type="entry name" value="Cu2_monooxygen"/>
    <property type="match status" value="1"/>
</dbReference>
<dbReference type="Gene3D" id="2.60.120.230">
    <property type="match status" value="1"/>
</dbReference>
<evidence type="ECO:0000256" key="2">
    <source>
        <dbReference type="ARBA" id="ARBA00023180"/>
    </source>
</evidence>
<dbReference type="InterPro" id="IPR014784">
    <property type="entry name" value="Cu2_ascorb_mOase-like_C"/>
</dbReference>
<organism evidence="5 6">
    <name type="scientific">Tegillarca granosa</name>
    <name type="common">Malaysian cockle</name>
    <name type="synonym">Anadara granosa</name>
    <dbReference type="NCBI Taxonomy" id="220873"/>
    <lineage>
        <taxon>Eukaryota</taxon>
        <taxon>Metazoa</taxon>
        <taxon>Spiralia</taxon>
        <taxon>Lophotrochozoa</taxon>
        <taxon>Mollusca</taxon>
        <taxon>Bivalvia</taxon>
        <taxon>Autobranchia</taxon>
        <taxon>Pteriomorphia</taxon>
        <taxon>Arcoida</taxon>
        <taxon>Arcoidea</taxon>
        <taxon>Arcidae</taxon>
        <taxon>Tegillarca</taxon>
    </lineage>
</organism>
<keyword evidence="6" id="KW-1185">Reference proteome</keyword>
<evidence type="ECO:0000259" key="4">
    <source>
        <dbReference type="Pfam" id="PF03712"/>
    </source>
</evidence>
<dbReference type="Gene3D" id="2.60.120.310">
    <property type="entry name" value="Copper type II, ascorbate-dependent monooxygenase, N-terminal domain"/>
    <property type="match status" value="1"/>
</dbReference>
<dbReference type="InterPro" id="IPR024548">
    <property type="entry name" value="Cu2_monoox_C"/>
</dbReference>
<feature type="non-terminal residue" evidence="5">
    <location>
        <position position="208"/>
    </location>
</feature>
<name>A0ABQ9EDM7_TEGGR</name>
<dbReference type="Pfam" id="PF03712">
    <property type="entry name" value="Cu2_monoox_C"/>
    <property type="match status" value="1"/>
</dbReference>
<comment type="caution">
    <text evidence="5">The sequence shown here is derived from an EMBL/GenBank/DDBJ whole genome shotgun (WGS) entry which is preliminary data.</text>
</comment>
<dbReference type="PANTHER" id="PTHR10157:SF23">
    <property type="entry name" value="MOXD1 HOMOLOG 1"/>
    <property type="match status" value="1"/>
</dbReference>
<dbReference type="SUPFAM" id="SSF49742">
    <property type="entry name" value="PHM/PNGase F"/>
    <property type="match status" value="2"/>
</dbReference>
<evidence type="ECO:0000259" key="3">
    <source>
        <dbReference type="Pfam" id="PF01082"/>
    </source>
</evidence>
<accession>A0ABQ9EDM7</accession>
<keyword evidence="2" id="KW-0325">Glycoprotein</keyword>
<proteinExistence type="predicted"/>
<dbReference type="InterPro" id="IPR008977">
    <property type="entry name" value="PHM/PNGase_F_dom_sf"/>
</dbReference>
<dbReference type="PANTHER" id="PTHR10157">
    <property type="entry name" value="DOPAMINE BETA HYDROXYLASE RELATED"/>
    <property type="match status" value="1"/>
</dbReference>
<dbReference type="InterPro" id="IPR000323">
    <property type="entry name" value="Cu2_ascorb_mOase_N"/>
</dbReference>
<feature type="domain" description="Copper type II ascorbate-dependent monooxygenase C-terminal" evidence="4">
    <location>
        <begin position="108"/>
        <end position="166"/>
    </location>
</feature>
<evidence type="ECO:0000313" key="6">
    <source>
        <dbReference type="Proteomes" id="UP001217089"/>
    </source>
</evidence>
<gene>
    <name evidence="5" type="ORF">KUTeg_019095</name>
</gene>
<protein>
    <submittedName>
        <fullName evidence="5">Uncharacterized protein</fullName>
    </submittedName>
</protein>
<reference evidence="5 6" key="1">
    <citation type="submission" date="2022-12" db="EMBL/GenBank/DDBJ databases">
        <title>Chromosome-level genome of Tegillarca granosa.</title>
        <authorList>
            <person name="Kim J."/>
        </authorList>
    </citation>
    <scope>NUCLEOTIDE SEQUENCE [LARGE SCALE GENOMIC DNA]</scope>
    <source>
        <strain evidence="5">Teg-2019</strain>
        <tissue evidence="5">Adductor muscle</tissue>
    </source>
</reference>
<sequence length="208" mass="23320">MTPIRSCDEVLSTWTFGSKGHCGSSHAGFRIGVKGYKYAAIQIHWNNPEKRNHYFDNSGLILFYTANLRQFDAGVLTVGQMDLAIPPNREHFEVTALCDGHCLTTIIFETPIEILKGDELKTTCVFQSNNTNVTTYFGEDTASEMCFAFLHYYPKQNLINNYCLSYRSVPLCQLYGNTTLRNSAVIHGCIFSDVLNNTKGLMGYLIAG</sequence>
<evidence type="ECO:0000313" key="5">
    <source>
        <dbReference type="EMBL" id="KAJ8302699.1"/>
    </source>
</evidence>
<dbReference type="Proteomes" id="UP001217089">
    <property type="component" value="Unassembled WGS sequence"/>
</dbReference>
<keyword evidence="1" id="KW-1015">Disulfide bond</keyword>
<feature type="domain" description="Copper type II ascorbate-dependent monooxygenase N-terminal" evidence="3">
    <location>
        <begin position="4"/>
        <end position="51"/>
    </location>
</feature>
<dbReference type="InterPro" id="IPR000945">
    <property type="entry name" value="DBH-like"/>
</dbReference>
<dbReference type="InterPro" id="IPR036939">
    <property type="entry name" value="Cu2_ascorb_mOase_N_sf"/>
</dbReference>
<evidence type="ECO:0000256" key="1">
    <source>
        <dbReference type="ARBA" id="ARBA00023157"/>
    </source>
</evidence>
<dbReference type="EMBL" id="JARBDR010000917">
    <property type="protein sequence ID" value="KAJ8302699.1"/>
    <property type="molecule type" value="Genomic_DNA"/>
</dbReference>